<dbReference type="SMART" id="SM01058">
    <property type="entry name" value="CarD_TRCF"/>
    <property type="match status" value="1"/>
</dbReference>
<keyword evidence="4 9" id="KW-0378">Hydrolase</keyword>
<dbReference type="CDD" id="cd17991">
    <property type="entry name" value="DEXHc_TRCF"/>
    <property type="match status" value="1"/>
</dbReference>
<dbReference type="EMBL" id="VOXD01000004">
    <property type="protein sequence ID" value="TXF90921.1"/>
    <property type="molecule type" value="Genomic_DNA"/>
</dbReference>
<comment type="subcellular location">
    <subcellularLocation>
        <location evidence="9">Cytoplasm</location>
    </subcellularLocation>
</comment>
<dbReference type="NCBIfam" id="TIGR00580">
    <property type="entry name" value="mfd"/>
    <property type="match status" value="1"/>
</dbReference>
<evidence type="ECO:0000256" key="7">
    <source>
        <dbReference type="ARBA" id="ARBA00023125"/>
    </source>
</evidence>
<dbReference type="InterPro" id="IPR041471">
    <property type="entry name" value="UvrB_inter"/>
</dbReference>
<dbReference type="InterPro" id="IPR003711">
    <property type="entry name" value="CarD-like/TRCF_RID"/>
</dbReference>
<evidence type="ECO:0000256" key="2">
    <source>
        <dbReference type="ARBA" id="ARBA00022741"/>
    </source>
</evidence>
<feature type="domain" description="Helicase ATP-binding" evidence="10">
    <location>
        <begin position="580"/>
        <end position="741"/>
    </location>
</feature>
<keyword evidence="13" id="KW-1185">Reference proteome</keyword>
<dbReference type="HAMAP" id="MF_00969">
    <property type="entry name" value="TRCF"/>
    <property type="match status" value="1"/>
</dbReference>
<dbReference type="EC" id="3.6.4.-" evidence="9"/>
<dbReference type="InterPro" id="IPR027417">
    <property type="entry name" value="P-loop_NTPase"/>
</dbReference>
<proteinExistence type="inferred from homology"/>
<dbReference type="Pfam" id="PF00271">
    <property type="entry name" value="Helicase_C"/>
    <property type="match status" value="1"/>
</dbReference>
<dbReference type="OrthoDB" id="9804325at2"/>
<accession>A0A5C7FLJ2</accession>
<dbReference type="GO" id="GO:0016787">
    <property type="term" value="F:hydrolase activity"/>
    <property type="evidence" value="ECO:0007669"/>
    <property type="project" value="UniProtKB-KW"/>
</dbReference>
<feature type="domain" description="Helicase C-terminal" evidence="11">
    <location>
        <begin position="754"/>
        <end position="916"/>
    </location>
</feature>
<keyword evidence="1 9" id="KW-0963">Cytoplasm</keyword>
<dbReference type="GO" id="GO:0003678">
    <property type="term" value="F:DNA helicase activity"/>
    <property type="evidence" value="ECO:0007669"/>
    <property type="project" value="TreeGrafter"/>
</dbReference>
<dbReference type="Gene3D" id="2.40.10.170">
    <property type="match status" value="1"/>
</dbReference>
<dbReference type="Pfam" id="PF03461">
    <property type="entry name" value="TRCF"/>
    <property type="match status" value="1"/>
</dbReference>
<dbReference type="GO" id="GO:0000716">
    <property type="term" value="P:transcription-coupled nucleotide-excision repair, DNA damage recognition"/>
    <property type="evidence" value="ECO:0007669"/>
    <property type="project" value="UniProtKB-UniRule"/>
</dbReference>
<dbReference type="SUPFAM" id="SSF143517">
    <property type="entry name" value="TRCF domain-like"/>
    <property type="match status" value="1"/>
</dbReference>
<dbReference type="InterPro" id="IPR001650">
    <property type="entry name" value="Helicase_C-like"/>
</dbReference>
<keyword evidence="8 9" id="KW-0234">DNA repair</keyword>
<dbReference type="SMART" id="SM00982">
    <property type="entry name" value="TRCF"/>
    <property type="match status" value="1"/>
</dbReference>
<evidence type="ECO:0000256" key="1">
    <source>
        <dbReference type="ARBA" id="ARBA00022490"/>
    </source>
</evidence>
<evidence type="ECO:0000256" key="6">
    <source>
        <dbReference type="ARBA" id="ARBA00022840"/>
    </source>
</evidence>
<keyword evidence="5" id="KW-0347">Helicase</keyword>
<dbReference type="GO" id="GO:0005524">
    <property type="term" value="F:ATP binding"/>
    <property type="evidence" value="ECO:0007669"/>
    <property type="project" value="UniProtKB-UniRule"/>
</dbReference>
<reference evidence="12 13" key="1">
    <citation type="submission" date="2019-08" db="EMBL/GenBank/DDBJ databases">
        <title>Lewinella sp. strain SSH13 Genome sequencing and assembly.</title>
        <authorList>
            <person name="Kim I."/>
        </authorList>
    </citation>
    <scope>NUCLEOTIDE SEQUENCE [LARGE SCALE GENOMIC DNA]</scope>
    <source>
        <strain evidence="12 13">SSH13</strain>
    </source>
</reference>
<dbReference type="SMART" id="SM00487">
    <property type="entry name" value="DEXDc"/>
    <property type="match status" value="1"/>
</dbReference>
<evidence type="ECO:0000313" key="12">
    <source>
        <dbReference type="EMBL" id="TXF90921.1"/>
    </source>
</evidence>
<dbReference type="Pfam" id="PF17757">
    <property type="entry name" value="UvrB_inter"/>
    <property type="match status" value="1"/>
</dbReference>
<dbReference type="Pfam" id="PF00270">
    <property type="entry name" value="DEAD"/>
    <property type="match status" value="1"/>
</dbReference>
<name>A0A5C7FLJ2_9BACT</name>
<comment type="function">
    <text evidence="9">Couples transcription and DNA repair by recognizing RNA polymerase (RNAP) stalled at DNA lesions. Mediates ATP-dependent release of RNAP and its truncated transcript from the DNA, and recruitment of nucleotide excision repair machinery to the damaged site.</text>
</comment>
<evidence type="ECO:0000256" key="8">
    <source>
        <dbReference type="ARBA" id="ARBA00023204"/>
    </source>
</evidence>
<gene>
    <name evidence="9 12" type="primary">mfd</name>
    <name evidence="12" type="ORF">FUA23_03735</name>
</gene>
<dbReference type="AlphaFoldDB" id="A0A5C7FLJ2"/>
<evidence type="ECO:0000256" key="9">
    <source>
        <dbReference type="HAMAP-Rule" id="MF_00969"/>
    </source>
</evidence>
<evidence type="ECO:0000259" key="11">
    <source>
        <dbReference type="PROSITE" id="PS51194"/>
    </source>
</evidence>
<dbReference type="SMART" id="SM00490">
    <property type="entry name" value="HELICc"/>
    <property type="match status" value="1"/>
</dbReference>
<dbReference type="InterPro" id="IPR005118">
    <property type="entry name" value="TRCF_C"/>
</dbReference>
<evidence type="ECO:0000313" key="13">
    <source>
        <dbReference type="Proteomes" id="UP000321907"/>
    </source>
</evidence>
<dbReference type="Gene3D" id="3.30.2060.10">
    <property type="entry name" value="Penicillin-binding protein 1b domain"/>
    <property type="match status" value="1"/>
</dbReference>
<dbReference type="Gene3D" id="3.40.50.11180">
    <property type="match status" value="1"/>
</dbReference>
<dbReference type="PROSITE" id="PS51192">
    <property type="entry name" value="HELICASE_ATP_BIND_1"/>
    <property type="match status" value="1"/>
</dbReference>
<dbReference type="InterPro" id="IPR011545">
    <property type="entry name" value="DEAD/DEAH_box_helicase_dom"/>
</dbReference>
<dbReference type="InterPro" id="IPR036101">
    <property type="entry name" value="CarD-like/TRCF_RID_sf"/>
</dbReference>
<comment type="similarity">
    <text evidence="9">In the N-terminal section; belongs to the UvrB family.</text>
</comment>
<dbReference type="PANTHER" id="PTHR47964:SF1">
    <property type="entry name" value="ATP-DEPENDENT DNA HELICASE HOMOLOG RECG, CHLOROPLASTIC"/>
    <property type="match status" value="1"/>
</dbReference>
<dbReference type="Proteomes" id="UP000321907">
    <property type="component" value="Unassembled WGS sequence"/>
</dbReference>
<keyword evidence="3 9" id="KW-0227">DNA damage</keyword>
<dbReference type="InterPro" id="IPR037235">
    <property type="entry name" value="TRCF-like_C_D7"/>
</dbReference>
<comment type="caution">
    <text evidence="12">The sequence shown here is derived from an EMBL/GenBank/DDBJ whole genome shotgun (WGS) entry which is preliminary data.</text>
</comment>
<keyword evidence="7 9" id="KW-0238">DNA-binding</keyword>
<evidence type="ECO:0000256" key="3">
    <source>
        <dbReference type="ARBA" id="ARBA00022763"/>
    </source>
</evidence>
<dbReference type="Pfam" id="PF02559">
    <property type="entry name" value="CarD_TRCF_RID"/>
    <property type="match status" value="1"/>
</dbReference>
<dbReference type="SUPFAM" id="SSF52540">
    <property type="entry name" value="P-loop containing nucleoside triphosphate hydrolases"/>
    <property type="match status" value="3"/>
</dbReference>
<dbReference type="SUPFAM" id="SSF141259">
    <property type="entry name" value="CarD-like"/>
    <property type="match status" value="1"/>
</dbReference>
<comment type="similarity">
    <text evidence="9">In the C-terminal section; belongs to the helicase family. RecG subfamily.</text>
</comment>
<dbReference type="PROSITE" id="PS51194">
    <property type="entry name" value="HELICASE_CTER"/>
    <property type="match status" value="1"/>
</dbReference>
<dbReference type="InterPro" id="IPR004576">
    <property type="entry name" value="Mfd"/>
</dbReference>
<evidence type="ECO:0000259" key="10">
    <source>
        <dbReference type="PROSITE" id="PS51192"/>
    </source>
</evidence>
<dbReference type="PANTHER" id="PTHR47964">
    <property type="entry name" value="ATP-DEPENDENT DNA HELICASE HOMOLOG RECG, CHLOROPLASTIC"/>
    <property type="match status" value="1"/>
</dbReference>
<dbReference type="RefSeq" id="WP_147929379.1">
    <property type="nucleotide sequence ID" value="NZ_VOXD01000004.1"/>
</dbReference>
<evidence type="ECO:0000256" key="4">
    <source>
        <dbReference type="ARBA" id="ARBA00022801"/>
    </source>
</evidence>
<organism evidence="12 13">
    <name type="scientific">Neolewinella aurantiaca</name>
    <dbReference type="NCBI Taxonomy" id="2602767"/>
    <lineage>
        <taxon>Bacteria</taxon>
        <taxon>Pseudomonadati</taxon>
        <taxon>Bacteroidota</taxon>
        <taxon>Saprospiria</taxon>
        <taxon>Saprospirales</taxon>
        <taxon>Lewinellaceae</taxon>
        <taxon>Neolewinella</taxon>
    </lineage>
</organism>
<protein>
    <recommendedName>
        <fullName evidence="9">Transcription-repair-coupling factor</fullName>
        <shortName evidence="9">TRCF</shortName>
        <ecNumber evidence="9">3.6.4.-</ecNumber>
    </recommendedName>
</protein>
<dbReference type="GO" id="GO:0003684">
    <property type="term" value="F:damaged DNA binding"/>
    <property type="evidence" value="ECO:0007669"/>
    <property type="project" value="InterPro"/>
</dbReference>
<dbReference type="GO" id="GO:0005737">
    <property type="term" value="C:cytoplasm"/>
    <property type="evidence" value="ECO:0007669"/>
    <property type="project" value="UniProtKB-SubCell"/>
</dbReference>
<keyword evidence="6 9" id="KW-0067">ATP-binding</keyword>
<evidence type="ECO:0000256" key="5">
    <source>
        <dbReference type="ARBA" id="ARBA00022806"/>
    </source>
</evidence>
<dbReference type="Gene3D" id="3.90.1150.50">
    <property type="entry name" value="Transcription-repair-coupling factor, D7 domain"/>
    <property type="match status" value="1"/>
</dbReference>
<dbReference type="GO" id="GO:0006355">
    <property type="term" value="P:regulation of DNA-templated transcription"/>
    <property type="evidence" value="ECO:0007669"/>
    <property type="project" value="UniProtKB-UniRule"/>
</dbReference>
<dbReference type="InterPro" id="IPR047112">
    <property type="entry name" value="RecG/Mfd"/>
</dbReference>
<dbReference type="Gene3D" id="3.40.50.300">
    <property type="entry name" value="P-loop containing nucleotide triphosphate hydrolases"/>
    <property type="match status" value="2"/>
</dbReference>
<sequence length="1141" mass="130488">MSLPNPSEQLLQRYADSPRIEEIARLSREGNAPRIQIKGLAGSLESFLIAGNYRHAGGHYLVVATDKEEAAYIQNTIAELLPKKQVRLLPDSFRRPLYFEVLDPTNVLLRTETINYLTHSKSKGEIVVTYPEALFEQVVAPRELTKSRIELTKGEDIDVDTIIEVLVEYGFKRQEFVYEPGQFSIRGGIIDIFSYGNEFPYRIELFDEEIESIRTFDPLEQRSIDSVEYVSIIPNINTKFERNQKTSIFEVLPPDTFIWMRDFQLLMDKLNEAFTKANEFAQNLTLIEDAEIAAIFRDRAFIRPGEVLEDVKEKPIVFFTNYKQSLPINHTIDCRARPQPSFNKNFDLLIRNLLENTSGGLTNYIFANNAKQIERFYSIFHDLDASVRFEPIPIAIHAGFIDPDMQAACYTDHQIFERYHRYRLKKGFTKDKALNLRMLRDLQTGDLVVHLDHGVGRFSGLEKLNIGGREQESVRLVYKNNDILYVGINSLHKLSKYSGKDGTLPRLDKIGGEAWKNMKARTKKKMKDMAGELIKLYAKRLATPGHAFPPDGHLQNELEASFIYEDTPDQLSATNAVKQDMMKPNPMDRLICGDVGFGKTEIALRAAFKAAEDGKQVAVLVPTTILALQHFRVFKERLEPFGMTVDYVNRFRTAKEKTEIYKRLESGEIDLLIGTHAILSNKVKFKDLGLLVIDEEQKFGVKAKEKLRAIQVNVDTLTLTATPIPRTMQFSLMNARDMSVLRTAPPNRQPIHTEVRQFNEEVIKESIENEVFRGGQAFFVHNRVKSLDDMVVMMRKLCPDVQFAKAHGQMDPKVLEKTLLDFIDRRYDVLICTNIIETGLDISNANTIIINNAHQFGLSDLHQLRGRVGRSNKKAFCYLIAPPISVLTPEARKRLRTLEEYSDLGSGFNIAMKDLDIRGAGNLLGGEQSGFISDMGYETYQRILEEAVRELKQGEFKDVFADQLKEVSDFVREVNIETDTEMLIPTLYVESTAERLRLYQTLDSLETEEELKKFAEGLVDRFGKIPPEVEELFDGLRLRWLCRRLGFERLILKNNKLLLFFIENPQSLYYESDGFTALSGLIAKEGALRGLKLKQKTSPQRLMLVKENVRSMDQTQKLLEGLAIKMEEMVKEIRGEASLAG</sequence>
<dbReference type="InterPro" id="IPR014001">
    <property type="entry name" value="Helicase_ATP-bd"/>
</dbReference>
<keyword evidence="2 9" id="KW-0547">Nucleotide-binding</keyword>